<protein>
    <submittedName>
        <fullName evidence="4">Asparagine synthetase domain-containing protein</fullName>
    </submittedName>
</protein>
<dbReference type="InterPro" id="IPR029055">
    <property type="entry name" value="Ntn_hydrolases_N"/>
</dbReference>
<name>A0A0K9Q5J7_ZOSMR</name>
<evidence type="ECO:0000313" key="5">
    <source>
        <dbReference type="Proteomes" id="UP000036987"/>
    </source>
</evidence>
<keyword evidence="2" id="KW-0061">Asparagine biosynthesis</keyword>
<comment type="caution">
    <text evidence="4">The sequence shown here is derived from an EMBL/GenBank/DDBJ whole genome shotgun (WGS) entry which is preliminary data.</text>
</comment>
<proteinExistence type="predicted"/>
<feature type="non-terminal residue" evidence="4">
    <location>
        <position position="245"/>
    </location>
</feature>
<dbReference type="PANTHER" id="PTHR45937:SF1">
    <property type="entry name" value="ASPARAGINE SYNTHETASE DOMAIN-CONTAINING PROTEIN 1"/>
    <property type="match status" value="1"/>
</dbReference>
<dbReference type="SUPFAM" id="SSF56235">
    <property type="entry name" value="N-terminal nucleophile aminohydrolases (Ntn hydrolases)"/>
    <property type="match status" value="1"/>
</dbReference>
<evidence type="ECO:0000256" key="1">
    <source>
        <dbReference type="ARBA" id="ARBA00022605"/>
    </source>
</evidence>
<dbReference type="OrthoDB" id="10252281at2759"/>
<dbReference type="Proteomes" id="UP000036987">
    <property type="component" value="Unassembled WGS sequence"/>
</dbReference>
<dbReference type="InterPro" id="IPR051857">
    <property type="entry name" value="Asn_synthetase_domain"/>
</dbReference>
<sequence>EIYGGIHVDAEKNDGEALLHTLGNFHSCECYSQGQECYCISKGEMHIRRILSTIRGPWALIYWHVGSKTLWFGRDAFGRRSLLVHWPNVKEPKFVLSSVSPRSKIKHSDTIYDLEELPCGIYSIFLGGLKYNSHDTPKQKNAMVKKHGWSDSLLKELVQWKRIYVDPNCSLRYHVLPMKEIVARDTLQAHKVLIALRESVMRRTVSSTIFQSARIGDCAPVAILFSGGLDSMILATLLDECLNST</sequence>
<dbReference type="AlphaFoldDB" id="A0A0K9Q5J7"/>
<evidence type="ECO:0000313" key="4">
    <source>
        <dbReference type="EMBL" id="KMZ76541.1"/>
    </source>
</evidence>
<keyword evidence="1" id="KW-0028">Amino-acid biosynthesis</keyword>
<dbReference type="EMBL" id="LFYR01000012">
    <property type="protein sequence ID" value="KMZ76541.1"/>
    <property type="molecule type" value="Genomic_DNA"/>
</dbReference>
<dbReference type="Gene3D" id="3.60.20.10">
    <property type="entry name" value="Glutamine Phosphoribosylpyrophosphate, subunit 1, domain 1"/>
    <property type="match status" value="1"/>
</dbReference>
<dbReference type="PANTHER" id="PTHR45937">
    <property type="entry name" value="ASPARAGINE SYNTHETASE DOMAIN-CONTAINING PROTEIN 1"/>
    <property type="match status" value="1"/>
</dbReference>
<feature type="non-terminal residue" evidence="4">
    <location>
        <position position="1"/>
    </location>
</feature>
<evidence type="ECO:0000256" key="2">
    <source>
        <dbReference type="ARBA" id="ARBA00022888"/>
    </source>
</evidence>
<gene>
    <name evidence="4" type="ORF">ZOSMA_100G00350</name>
</gene>
<dbReference type="InterPro" id="IPR014729">
    <property type="entry name" value="Rossmann-like_a/b/a_fold"/>
</dbReference>
<keyword evidence="5" id="KW-1185">Reference proteome</keyword>
<accession>A0A0K9Q5J7</accession>
<reference evidence="5" key="1">
    <citation type="journal article" date="2016" name="Nature">
        <title>The genome of the seagrass Zostera marina reveals angiosperm adaptation to the sea.</title>
        <authorList>
            <person name="Olsen J.L."/>
            <person name="Rouze P."/>
            <person name="Verhelst B."/>
            <person name="Lin Y.-C."/>
            <person name="Bayer T."/>
            <person name="Collen J."/>
            <person name="Dattolo E."/>
            <person name="De Paoli E."/>
            <person name="Dittami S."/>
            <person name="Maumus F."/>
            <person name="Michel G."/>
            <person name="Kersting A."/>
            <person name="Lauritano C."/>
            <person name="Lohaus R."/>
            <person name="Toepel M."/>
            <person name="Tonon T."/>
            <person name="Vanneste K."/>
            <person name="Amirebrahimi M."/>
            <person name="Brakel J."/>
            <person name="Bostroem C."/>
            <person name="Chovatia M."/>
            <person name="Grimwood J."/>
            <person name="Jenkins J.W."/>
            <person name="Jueterbock A."/>
            <person name="Mraz A."/>
            <person name="Stam W.T."/>
            <person name="Tice H."/>
            <person name="Bornberg-Bauer E."/>
            <person name="Green P.J."/>
            <person name="Pearson G.A."/>
            <person name="Procaccini G."/>
            <person name="Duarte C.M."/>
            <person name="Schmutz J."/>
            <person name="Reusch T.B.H."/>
            <person name="Van de Peer Y."/>
        </authorList>
    </citation>
    <scope>NUCLEOTIDE SEQUENCE [LARGE SCALE GENOMIC DNA]</scope>
    <source>
        <strain evidence="5">cv. Finnish</strain>
    </source>
</reference>
<dbReference type="Gene3D" id="3.40.50.620">
    <property type="entry name" value="HUPs"/>
    <property type="match status" value="1"/>
</dbReference>
<evidence type="ECO:0000256" key="3">
    <source>
        <dbReference type="ARBA" id="ARBA00022962"/>
    </source>
</evidence>
<dbReference type="GO" id="GO:0006529">
    <property type="term" value="P:asparagine biosynthetic process"/>
    <property type="evidence" value="ECO:0007669"/>
    <property type="project" value="UniProtKB-KW"/>
</dbReference>
<dbReference type="SUPFAM" id="SSF52402">
    <property type="entry name" value="Adenine nucleotide alpha hydrolases-like"/>
    <property type="match status" value="1"/>
</dbReference>
<organism evidence="4 5">
    <name type="scientific">Zostera marina</name>
    <name type="common">Eelgrass</name>
    <dbReference type="NCBI Taxonomy" id="29655"/>
    <lineage>
        <taxon>Eukaryota</taxon>
        <taxon>Viridiplantae</taxon>
        <taxon>Streptophyta</taxon>
        <taxon>Embryophyta</taxon>
        <taxon>Tracheophyta</taxon>
        <taxon>Spermatophyta</taxon>
        <taxon>Magnoliopsida</taxon>
        <taxon>Liliopsida</taxon>
        <taxon>Zosteraceae</taxon>
        <taxon>Zostera</taxon>
    </lineage>
</organism>
<keyword evidence="3" id="KW-0315">Glutamine amidotransferase</keyword>